<dbReference type="InterPro" id="IPR023210">
    <property type="entry name" value="NADP_OxRdtase_dom"/>
</dbReference>
<dbReference type="OrthoDB" id="37537at2759"/>
<accession>A0A8E2JS05</accession>
<dbReference type="Proteomes" id="UP000250140">
    <property type="component" value="Unassembled WGS sequence"/>
</dbReference>
<reference evidence="3 4" key="1">
    <citation type="journal article" date="2016" name="Nat. Commun.">
        <title>Ectomycorrhizal ecology is imprinted in the genome of the dominant symbiotic fungus Cenococcum geophilum.</title>
        <authorList>
            <consortium name="DOE Joint Genome Institute"/>
            <person name="Peter M."/>
            <person name="Kohler A."/>
            <person name="Ohm R.A."/>
            <person name="Kuo A."/>
            <person name="Krutzmann J."/>
            <person name="Morin E."/>
            <person name="Arend M."/>
            <person name="Barry K.W."/>
            <person name="Binder M."/>
            <person name="Choi C."/>
            <person name="Clum A."/>
            <person name="Copeland A."/>
            <person name="Grisel N."/>
            <person name="Haridas S."/>
            <person name="Kipfer T."/>
            <person name="LaButti K."/>
            <person name="Lindquist E."/>
            <person name="Lipzen A."/>
            <person name="Maire R."/>
            <person name="Meier B."/>
            <person name="Mihaltcheva S."/>
            <person name="Molinier V."/>
            <person name="Murat C."/>
            <person name="Poggeler S."/>
            <person name="Quandt C.A."/>
            <person name="Sperisen C."/>
            <person name="Tritt A."/>
            <person name="Tisserant E."/>
            <person name="Crous P.W."/>
            <person name="Henrissat B."/>
            <person name="Nehls U."/>
            <person name="Egli S."/>
            <person name="Spatafora J.W."/>
            <person name="Grigoriev I.V."/>
            <person name="Martin F.M."/>
        </authorList>
    </citation>
    <scope>NUCLEOTIDE SEQUENCE [LARGE SCALE GENOMIC DNA]</scope>
    <source>
        <strain evidence="3 4">CBS 207.34</strain>
    </source>
</reference>
<evidence type="ECO:0000313" key="4">
    <source>
        <dbReference type="Proteomes" id="UP000250140"/>
    </source>
</evidence>
<dbReference type="SUPFAM" id="SSF51430">
    <property type="entry name" value="NAD(P)-linked oxidoreductase"/>
    <property type="match status" value="1"/>
</dbReference>
<dbReference type="Pfam" id="PF00248">
    <property type="entry name" value="Aldo_ket_red"/>
    <property type="match status" value="1"/>
</dbReference>
<dbReference type="PANTHER" id="PTHR43625:SF78">
    <property type="entry name" value="PYRIDOXAL REDUCTASE-RELATED"/>
    <property type="match status" value="1"/>
</dbReference>
<dbReference type="AlphaFoldDB" id="A0A8E2JS05"/>
<protein>
    <recommendedName>
        <fullName evidence="2">NADP-dependent oxidoreductase domain-containing protein</fullName>
    </recommendedName>
</protein>
<sequence length="150" mass="16195">MPTLTGKQISQNGLGLMRFTLPGGVVPDEQAFKVLKGALAAEVSVWNGADFYGTPAYNSLHLLNRYFTAYLEDADKAVICIKSGIVDMKTYTLDGSPEAVRKFVANANGIMDGKKEIDIFGIAKVDRNVPIEETIKALAELVEQSQIGGI</sequence>
<gene>
    <name evidence="3" type="ORF">AOQ84DRAFT_222821</name>
</gene>
<dbReference type="InterPro" id="IPR050791">
    <property type="entry name" value="Aldo-Keto_reductase"/>
</dbReference>
<keyword evidence="1" id="KW-0560">Oxidoreductase</keyword>
<dbReference type="InterPro" id="IPR036812">
    <property type="entry name" value="NAD(P)_OxRdtase_dom_sf"/>
</dbReference>
<dbReference type="EMBL" id="KV749860">
    <property type="protein sequence ID" value="OCL07490.1"/>
    <property type="molecule type" value="Genomic_DNA"/>
</dbReference>
<organism evidence="3 4">
    <name type="scientific">Glonium stellatum</name>
    <dbReference type="NCBI Taxonomy" id="574774"/>
    <lineage>
        <taxon>Eukaryota</taxon>
        <taxon>Fungi</taxon>
        <taxon>Dikarya</taxon>
        <taxon>Ascomycota</taxon>
        <taxon>Pezizomycotina</taxon>
        <taxon>Dothideomycetes</taxon>
        <taxon>Pleosporomycetidae</taxon>
        <taxon>Gloniales</taxon>
        <taxon>Gloniaceae</taxon>
        <taxon>Glonium</taxon>
    </lineage>
</organism>
<dbReference type="GO" id="GO:0016491">
    <property type="term" value="F:oxidoreductase activity"/>
    <property type="evidence" value="ECO:0007669"/>
    <property type="project" value="UniProtKB-KW"/>
</dbReference>
<dbReference type="PANTHER" id="PTHR43625">
    <property type="entry name" value="AFLATOXIN B1 ALDEHYDE REDUCTASE"/>
    <property type="match status" value="1"/>
</dbReference>
<proteinExistence type="predicted"/>
<evidence type="ECO:0000313" key="3">
    <source>
        <dbReference type="EMBL" id="OCL07490.1"/>
    </source>
</evidence>
<dbReference type="Gene3D" id="3.20.20.100">
    <property type="entry name" value="NADP-dependent oxidoreductase domain"/>
    <property type="match status" value="1"/>
</dbReference>
<keyword evidence="4" id="KW-1185">Reference proteome</keyword>
<evidence type="ECO:0000256" key="1">
    <source>
        <dbReference type="ARBA" id="ARBA00023002"/>
    </source>
</evidence>
<name>A0A8E2JS05_9PEZI</name>
<dbReference type="GO" id="GO:0005737">
    <property type="term" value="C:cytoplasm"/>
    <property type="evidence" value="ECO:0007669"/>
    <property type="project" value="TreeGrafter"/>
</dbReference>
<evidence type="ECO:0000259" key="2">
    <source>
        <dbReference type="Pfam" id="PF00248"/>
    </source>
</evidence>
<feature type="domain" description="NADP-dependent oxidoreductase" evidence="2">
    <location>
        <begin position="13"/>
        <end position="144"/>
    </location>
</feature>